<accession>A0AAV6KZ95</accession>
<organism evidence="1 2">
    <name type="scientific">Rhododendron griersonianum</name>
    <dbReference type="NCBI Taxonomy" id="479676"/>
    <lineage>
        <taxon>Eukaryota</taxon>
        <taxon>Viridiplantae</taxon>
        <taxon>Streptophyta</taxon>
        <taxon>Embryophyta</taxon>
        <taxon>Tracheophyta</taxon>
        <taxon>Spermatophyta</taxon>
        <taxon>Magnoliopsida</taxon>
        <taxon>eudicotyledons</taxon>
        <taxon>Gunneridae</taxon>
        <taxon>Pentapetalae</taxon>
        <taxon>asterids</taxon>
        <taxon>Ericales</taxon>
        <taxon>Ericaceae</taxon>
        <taxon>Ericoideae</taxon>
        <taxon>Rhodoreae</taxon>
        <taxon>Rhododendron</taxon>
    </lineage>
</organism>
<evidence type="ECO:0000313" key="1">
    <source>
        <dbReference type="EMBL" id="KAG5556947.1"/>
    </source>
</evidence>
<proteinExistence type="predicted"/>
<keyword evidence="2" id="KW-1185">Reference proteome</keyword>
<gene>
    <name evidence="1" type="ORF">RHGRI_007254</name>
</gene>
<dbReference type="Proteomes" id="UP000823749">
    <property type="component" value="Chromosome 3"/>
</dbReference>
<sequence>MLASSSTVWSGDNFEENDTYGTKEFICILRGSWPSGETNQRSMTPIKKTSYAGNRKIEEQSQPLGYF</sequence>
<evidence type="ECO:0000313" key="2">
    <source>
        <dbReference type="Proteomes" id="UP000823749"/>
    </source>
</evidence>
<protein>
    <submittedName>
        <fullName evidence="1">Uncharacterized protein</fullName>
    </submittedName>
</protein>
<dbReference type="AlphaFoldDB" id="A0AAV6KZ95"/>
<name>A0AAV6KZ95_9ERIC</name>
<comment type="caution">
    <text evidence="1">The sequence shown here is derived from an EMBL/GenBank/DDBJ whole genome shotgun (WGS) entry which is preliminary data.</text>
</comment>
<dbReference type="EMBL" id="JACTNZ010000003">
    <property type="protein sequence ID" value="KAG5556947.1"/>
    <property type="molecule type" value="Genomic_DNA"/>
</dbReference>
<reference evidence="1" key="1">
    <citation type="submission" date="2020-08" db="EMBL/GenBank/DDBJ databases">
        <title>Plant Genome Project.</title>
        <authorList>
            <person name="Zhang R.-G."/>
        </authorList>
    </citation>
    <scope>NUCLEOTIDE SEQUENCE</scope>
    <source>
        <strain evidence="1">WSP0</strain>
        <tissue evidence="1">Leaf</tissue>
    </source>
</reference>